<dbReference type="InterPro" id="IPR044148">
    <property type="entry name" value="ALDH_GabD1-like"/>
</dbReference>
<dbReference type="FunFam" id="3.40.309.10:FF:000009">
    <property type="entry name" value="Aldehyde dehydrogenase A"/>
    <property type="match status" value="1"/>
</dbReference>
<dbReference type="InterPro" id="IPR029510">
    <property type="entry name" value="Ald_DH_CS_GLU"/>
</dbReference>
<evidence type="ECO:0000256" key="2">
    <source>
        <dbReference type="ARBA" id="ARBA00022857"/>
    </source>
</evidence>
<dbReference type="AlphaFoldDB" id="A0A1S6QHH0"/>
<feature type="domain" description="Aldehyde dehydrogenase" evidence="6">
    <location>
        <begin position="3"/>
        <end position="448"/>
    </location>
</feature>
<feature type="active site" evidence="4">
    <location>
        <position position="229"/>
    </location>
</feature>
<dbReference type="eggNOG" id="COG1012">
    <property type="taxonomic scope" value="Bacteria"/>
</dbReference>
<evidence type="ECO:0000313" key="7">
    <source>
        <dbReference type="EMBL" id="AQW21051.1"/>
    </source>
</evidence>
<dbReference type="PANTHER" id="PTHR43217">
    <property type="entry name" value="SUCCINATE SEMIALDEHYDE DEHYDROGENASE [NAD(P)+] SAD"/>
    <property type="match status" value="1"/>
</dbReference>
<dbReference type="PANTHER" id="PTHR43217:SF2">
    <property type="entry name" value="SUCCINATE-SEMIALDEHYDE DEHYDROGENASE [NADP(+)]"/>
    <property type="match status" value="1"/>
</dbReference>
<dbReference type="Pfam" id="PF00171">
    <property type="entry name" value="Aldedh"/>
    <property type="match status" value="1"/>
</dbReference>
<dbReference type="Gene3D" id="3.40.605.10">
    <property type="entry name" value="Aldehyde Dehydrogenase, Chain A, domain 1"/>
    <property type="match status" value="1"/>
</dbReference>
<dbReference type="OrthoDB" id="9762913at2"/>
<reference evidence="7 8" key="1">
    <citation type="journal article" date="2015" name="Genome Announc.">
        <title>Genome Sequence of Lactobacillus curieae CCTCC M 2011381T, a Novel Producer of Gamma-aminobutyric Acid.</title>
        <authorList>
            <person name="Wang Y."/>
            <person name="Wang Y."/>
            <person name="Lang C."/>
            <person name="Wei D."/>
            <person name="Xu P."/>
            <person name="Xie J."/>
        </authorList>
    </citation>
    <scope>NUCLEOTIDE SEQUENCE [LARGE SCALE GENOMIC DNA]</scope>
    <source>
        <strain evidence="7 8">CCTCC M 2011381</strain>
    </source>
</reference>
<dbReference type="InterPro" id="IPR016161">
    <property type="entry name" value="Ald_DH/histidinol_DH"/>
</dbReference>
<evidence type="ECO:0000313" key="8">
    <source>
        <dbReference type="Proteomes" id="UP000030361"/>
    </source>
</evidence>
<sequence length="475" mass="51992">MAYKTVNPYTNEVVKEYPETTEAELSSAIDTSYKLFKQFKKQPISERSKILHAVAANIRKHSDELAKAATVDMGKLLRESKGEVELCAIIADWFADHSEELLKPDKIDTIATGEAEVQKHATGVIMMVEPWNFPYYQIMRVFAPNFMVGNTMILKHASNTPTSAQMFADVVEEAGAPKGSLTNLFLSYDQVTEAVSDPRIQGVALTGSERGGRSVAEAAGKNLKKNTMELGGMDAFIVLGDANIDDVNNVAWRARLYNAGQVCTSSKRFIVMDNLYDEFVEKLKENFAAVKPGDPMDDDTTLAPMNSEKAKNKLQDQVDRAVAAGATVEYDNEPIDLPGQFFKPTILTNITKDNPAYSEEMFGPVAHVYKVHSEEEAIELANDSMFGLGGIVFGGDTEHAAEVASQVETGMVFVNNFMVSLPEIPFGGVKNSGYGREMSHIGQMAFVNEQLIVKADKPNFDNLAGGLVAVDKNGK</sequence>
<dbReference type="GO" id="GO:0004777">
    <property type="term" value="F:succinate-semialdehyde dehydrogenase (NAD+) activity"/>
    <property type="evidence" value="ECO:0007669"/>
    <property type="project" value="TreeGrafter"/>
</dbReference>
<dbReference type="GO" id="GO:0004030">
    <property type="term" value="F:aldehyde dehydrogenase [NAD(P)+] activity"/>
    <property type="evidence" value="ECO:0007669"/>
    <property type="project" value="InterPro"/>
</dbReference>
<dbReference type="Gene3D" id="3.40.309.10">
    <property type="entry name" value="Aldehyde Dehydrogenase, Chain A, domain 2"/>
    <property type="match status" value="1"/>
</dbReference>
<gene>
    <name evidence="7" type="ORF">PL11_003505</name>
</gene>
<dbReference type="SUPFAM" id="SSF53720">
    <property type="entry name" value="ALDH-like"/>
    <property type="match status" value="1"/>
</dbReference>
<evidence type="ECO:0000259" key="6">
    <source>
        <dbReference type="Pfam" id="PF00171"/>
    </source>
</evidence>
<dbReference type="InterPro" id="IPR016162">
    <property type="entry name" value="Ald_DH_N"/>
</dbReference>
<keyword evidence="3 5" id="KW-0560">Oxidoreductase</keyword>
<evidence type="ECO:0000256" key="1">
    <source>
        <dbReference type="ARBA" id="ARBA00009986"/>
    </source>
</evidence>
<dbReference type="PROSITE" id="PS00687">
    <property type="entry name" value="ALDEHYDE_DEHYDR_GLU"/>
    <property type="match status" value="1"/>
</dbReference>
<comment type="similarity">
    <text evidence="1 5">Belongs to the aldehyde dehydrogenase family.</text>
</comment>
<dbReference type="Proteomes" id="UP000030361">
    <property type="component" value="Chromosome"/>
</dbReference>
<proteinExistence type="inferred from homology"/>
<dbReference type="InterPro" id="IPR047110">
    <property type="entry name" value="GABD/Sad-like"/>
</dbReference>
<name>A0A1S6QHH0_9LACO</name>
<dbReference type="KEGG" id="lcu:PL11_003505"/>
<evidence type="ECO:0000256" key="3">
    <source>
        <dbReference type="ARBA" id="ARBA00023002"/>
    </source>
</evidence>
<accession>A0A1S6QHH0</accession>
<dbReference type="FunFam" id="3.40.605.10:FF:000012">
    <property type="entry name" value="NAD-dependent succinate-semialdehyde dehydrogenase"/>
    <property type="match status" value="1"/>
</dbReference>
<keyword evidence="2" id="KW-0521">NADP</keyword>
<dbReference type="RefSeq" id="WP_035166405.1">
    <property type="nucleotide sequence ID" value="NZ_CP018906.1"/>
</dbReference>
<keyword evidence="8" id="KW-1185">Reference proteome</keyword>
<dbReference type="InterPro" id="IPR015590">
    <property type="entry name" value="Aldehyde_DH_dom"/>
</dbReference>
<dbReference type="InterPro" id="IPR016163">
    <property type="entry name" value="Ald_DH_C"/>
</dbReference>
<dbReference type="CDD" id="cd07100">
    <property type="entry name" value="ALDH_SSADH1_GabD1"/>
    <property type="match status" value="1"/>
</dbReference>
<evidence type="ECO:0000256" key="5">
    <source>
        <dbReference type="RuleBase" id="RU003345"/>
    </source>
</evidence>
<evidence type="ECO:0000256" key="4">
    <source>
        <dbReference type="PROSITE-ProRule" id="PRU10007"/>
    </source>
</evidence>
<dbReference type="EMBL" id="CP018906">
    <property type="protein sequence ID" value="AQW21051.1"/>
    <property type="molecule type" value="Genomic_DNA"/>
</dbReference>
<organism evidence="7 8">
    <name type="scientific">Lentilactobacillus curieae</name>
    <dbReference type="NCBI Taxonomy" id="1138822"/>
    <lineage>
        <taxon>Bacteria</taxon>
        <taxon>Bacillati</taxon>
        <taxon>Bacillota</taxon>
        <taxon>Bacilli</taxon>
        <taxon>Lactobacillales</taxon>
        <taxon>Lactobacillaceae</taxon>
        <taxon>Lentilactobacillus</taxon>
    </lineage>
</organism>
<protein>
    <submittedName>
        <fullName evidence="7">Succinate-semialdehyde dehydrogenase</fullName>
    </submittedName>
</protein>